<evidence type="ECO:0000256" key="2">
    <source>
        <dbReference type="SAM" id="Phobius"/>
    </source>
</evidence>
<keyword evidence="2" id="KW-1133">Transmembrane helix</keyword>
<name>A0ABS4G2C2_9CLOT</name>
<feature type="region of interest" description="Disordered" evidence="1">
    <location>
        <begin position="1"/>
        <end position="32"/>
    </location>
</feature>
<feature type="compositionally biased region" description="Basic and acidic residues" evidence="1">
    <location>
        <begin position="8"/>
        <end position="32"/>
    </location>
</feature>
<evidence type="ECO:0000313" key="4">
    <source>
        <dbReference type="Proteomes" id="UP001519271"/>
    </source>
</evidence>
<sequence length="62" mass="6860">MYNFNEQGKFESHDAAKEHSQNIEGRLPYDGHGKSAKDKAIGIFTVIAMIAGVILLAYFMKG</sequence>
<organism evidence="3 4">
    <name type="scientific">Youngiibacter multivorans</name>
    <dbReference type="NCBI Taxonomy" id="937251"/>
    <lineage>
        <taxon>Bacteria</taxon>
        <taxon>Bacillati</taxon>
        <taxon>Bacillota</taxon>
        <taxon>Clostridia</taxon>
        <taxon>Eubacteriales</taxon>
        <taxon>Clostridiaceae</taxon>
        <taxon>Youngiibacter</taxon>
    </lineage>
</organism>
<feature type="transmembrane region" description="Helical" evidence="2">
    <location>
        <begin position="40"/>
        <end position="60"/>
    </location>
</feature>
<keyword evidence="2" id="KW-0812">Transmembrane</keyword>
<evidence type="ECO:0000313" key="3">
    <source>
        <dbReference type="EMBL" id="MBP1918647.1"/>
    </source>
</evidence>
<reference evidence="3 4" key="1">
    <citation type="submission" date="2021-03" db="EMBL/GenBank/DDBJ databases">
        <title>Genomic Encyclopedia of Type Strains, Phase IV (KMG-IV): sequencing the most valuable type-strain genomes for metagenomic binning, comparative biology and taxonomic classification.</title>
        <authorList>
            <person name="Goeker M."/>
        </authorList>
    </citation>
    <scope>NUCLEOTIDE SEQUENCE [LARGE SCALE GENOMIC DNA]</scope>
    <source>
        <strain evidence="3 4">DSM 6139</strain>
    </source>
</reference>
<comment type="caution">
    <text evidence="3">The sequence shown here is derived from an EMBL/GenBank/DDBJ whole genome shotgun (WGS) entry which is preliminary data.</text>
</comment>
<proteinExistence type="predicted"/>
<keyword evidence="2" id="KW-0472">Membrane</keyword>
<protein>
    <submittedName>
        <fullName evidence="3">Uncharacterized protein</fullName>
    </submittedName>
</protein>
<evidence type="ECO:0000256" key="1">
    <source>
        <dbReference type="SAM" id="MobiDB-lite"/>
    </source>
</evidence>
<keyword evidence="4" id="KW-1185">Reference proteome</keyword>
<dbReference type="Proteomes" id="UP001519271">
    <property type="component" value="Unassembled WGS sequence"/>
</dbReference>
<gene>
    <name evidence="3" type="ORF">J2Z34_001124</name>
</gene>
<dbReference type="RefSeq" id="WP_209458876.1">
    <property type="nucleotide sequence ID" value="NZ_JAGGKC010000007.1"/>
</dbReference>
<accession>A0ABS4G2C2</accession>
<dbReference type="EMBL" id="JAGGKC010000007">
    <property type="protein sequence ID" value="MBP1918647.1"/>
    <property type="molecule type" value="Genomic_DNA"/>
</dbReference>